<sequence length="332" mass="34280">MRRRLLALVALLAFALGATAAHATTTCSATLTDLAFGDVAPGGALVNAGATLNYRCTYNGGLLGGLYGVYVRMCFSIGTGAQSAGYNPRQMTSTPGDTMAFQIYRNSARTQIWGSVDNASYLPFQQDLSFTILANGETRTGSIPVYGQVPAAQAGLGVGAYSDVFNAAHTKLSYNYNEVLLSLGTYPATCGNASLGSFPFTASANVVPFCRLTLASDLDFGTTSTLAAPIDKVSTIGMNCTARTAWQLGLGAGQHALGGTRRMLGGGGAAIAYGLYRDTARSLPWGSTLNTDTLVGTGSGSAQSFDVYGRVPAQAPVPSGAYADVVLVTVTY</sequence>
<feature type="domain" description="Spore coat protein U/FanG" evidence="2">
    <location>
        <begin position="18"/>
        <end position="166"/>
    </location>
</feature>
<keyword evidence="4" id="KW-1185">Reference proteome</keyword>
<keyword evidence="1" id="KW-0732">Signal</keyword>
<proteinExistence type="predicted"/>
<gene>
    <name evidence="3" type="ORF">ACFO6Q_06945</name>
</gene>
<keyword evidence="3" id="KW-0946">Virion</keyword>
<dbReference type="PANTHER" id="PTHR37089:SF4">
    <property type="entry name" value="EXPORTED PROTEIN"/>
    <property type="match status" value="1"/>
</dbReference>
<comment type="caution">
    <text evidence="3">The sequence shown here is derived from an EMBL/GenBank/DDBJ whole genome shotgun (WGS) entry which is preliminary data.</text>
</comment>
<keyword evidence="3" id="KW-0167">Capsid protein</keyword>
<organism evidence="3 4">
    <name type="scientific">Dokdonella ginsengisoli</name>
    <dbReference type="NCBI Taxonomy" id="363846"/>
    <lineage>
        <taxon>Bacteria</taxon>
        <taxon>Pseudomonadati</taxon>
        <taxon>Pseudomonadota</taxon>
        <taxon>Gammaproteobacteria</taxon>
        <taxon>Lysobacterales</taxon>
        <taxon>Rhodanobacteraceae</taxon>
        <taxon>Dokdonella</taxon>
    </lineage>
</organism>
<evidence type="ECO:0000256" key="1">
    <source>
        <dbReference type="SAM" id="SignalP"/>
    </source>
</evidence>
<feature type="domain" description="Spore coat protein U/FanG" evidence="2">
    <location>
        <begin position="199"/>
        <end position="329"/>
    </location>
</feature>
<dbReference type="Pfam" id="PF05229">
    <property type="entry name" value="SCPU"/>
    <property type="match status" value="2"/>
</dbReference>
<protein>
    <submittedName>
        <fullName evidence="3">Spore coat protein U domain-containing protein</fullName>
    </submittedName>
</protein>
<name>A0ABV9QSM3_9GAMM</name>
<dbReference type="Proteomes" id="UP001595886">
    <property type="component" value="Unassembled WGS sequence"/>
</dbReference>
<reference evidence="4" key="1">
    <citation type="journal article" date="2019" name="Int. J. Syst. Evol. Microbiol.">
        <title>The Global Catalogue of Microorganisms (GCM) 10K type strain sequencing project: providing services to taxonomists for standard genome sequencing and annotation.</title>
        <authorList>
            <consortium name="The Broad Institute Genomics Platform"/>
            <consortium name="The Broad Institute Genome Sequencing Center for Infectious Disease"/>
            <person name="Wu L."/>
            <person name="Ma J."/>
        </authorList>
    </citation>
    <scope>NUCLEOTIDE SEQUENCE [LARGE SCALE GENOMIC DNA]</scope>
    <source>
        <strain evidence="4">CCUG 30340</strain>
    </source>
</reference>
<evidence type="ECO:0000259" key="2">
    <source>
        <dbReference type="Pfam" id="PF05229"/>
    </source>
</evidence>
<dbReference type="PANTHER" id="PTHR37089">
    <property type="entry name" value="PROTEIN U-RELATED"/>
    <property type="match status" value="1"/>
</dbReference>
<feature type="signal peptide" evidence="1">
    <location>
        <begin position="1"/>
        <end position="23"/>
    </location>
</feature>
<dbReference type="EMBL" id="JBHSHD010000006">
    <property type="protein sequence ID" value="MFC4820052.1"/>
    <property type="molecule type" value="Genomic_DNA"/>
</dbReference>
<dbReference type="RefSeq" id="WP_380019873.1">
    <property type="nucleotide sequence ID" value="NZ_JBHSHD010000006.1"/>
</dbReference>
<dbReference type="InterPro" id="IPR053167">
    <property type="entry name" value="Spore_coat_component"/>
</dbReference>
<dbReference type="SMART" id="SM00972">
    <property type="entry name" value="SCPU"/>
    <property type="match status" value="2"/>
</dbReference>
<feature type="chain" id="PRO_5045692205" evidence="1">
    <location>
        <begin position="24"/>
        <end position="332"/>
    </location>
</feature>
<accession>A0ABV9QSM3</accession>
<dbReference type="InterPro" id="IPR007893">
    <property type="entry name" value="Spore_coat_U/FanG"/>
</dbReference>
<evidence type="ECO:0000313" key="4">
    <source>
        <dbReference type="Proteomes" id="UP001595886"/>
    </source>
</evidence>
<evidence type="ECO:0000313" key="3">
    <source>
        <dbReference type="EMBL" id="MFC4820052.1"/>
    </source>
</evidence>